<dbReference type="InterPro" id="IPR050287">
    <property type="entry name" value="MTA/SAH_deaminase"/>
</dbReference>
<evidence type="ECO:0000313" key="3">
    <source>
        <dbReference type="EMBL" id="MDA3968141.1"/>
    </source>
</evidence>
<dbReference type="PANTHER" id="PTHR43794">
    <property type="entry name" value="AMINOHYDROLASE SSNA-RELATED"/>
    <property type="match status" value="1"/>
</dbReference>
<keyword evidence="4" id="KW-1185">Reference proteome</keyword>
<dbReference type="PANTHER" id="PTHR43794:SF11">
    <property type="entry name" value="AMIDOHYDROLASE-RELATED DOMAIN-CONTAINING PROTEIN"/>
    <property type="match status" value="1"/>
</dbReference>
<dbReference type="InterPro" id="IPR011059">
    <property type="entry name" value="Metal-dep_hydrolase_composite"/>
</dbReference>
<keyword evidence="1 3" id="KW-0378">Hydrolase</keyword>
<evidence type="ECO:0000256" key="1">
    <source>
        <dbReference type="ARBA" id="ARBA00022801"/>
    </source>
</evidence>
<dbReference type="RefSeq" id="WP_271020427.1">
    <property type="nucleotide sequence ID" value="NZ_JAQHXR010000001.1"/>
</dbReference>
<sequence length="409" mass="46670">MYLVGADFLLLCDDSFSIIEKGGIYFDDNEIIAVDKYEKLESLRIREKKYYENCVITPSFANLHTHLEFSKNNGKLHYGNFGKWLDSVIVNRDSLMDSTLEEAMQREITKMLKSGISCIGAISSYGYDVEVLANSPLRVLFFNEVIGSKEEAVPFLEQSLNARIKECAQYQSKRFFPAIAIHSPYSVHETLLNKALEIAKVEELPLSVHFLESKEEREWLDNGSGYFKDFFKRFFNSDMTPFFSIESFLDKLEGLNPYFVHTLFANDNELERIKKLNGKIISCPRSNRLLNNALLPLSKMYNNGFDVIFATDGLSSNDSLSLLDELKMALYAYSEYDVEYLAQKLLLGVTNYAFKDNKIGLKAGILKQGYVPDFAVFKLECKEQIALNLILNSKEALALYIGGIKVEHE</sequence>
<dbReference type="InterPro" id="IPR006680">
    <property type="entry name" value="Amidohydro-rel"/>
</dbReference>
<proteinExistence type="predicted"/>
<comment type="caution">
    <text evidence="3">The sequence shown here is derived from an EMBL/GenBank/DDBJ whole genome shotgun (WGS) entry which is preliminary data.</text>
</comment>
<dbReference type="Proteomes" id="UP001210261">
    <property type="component" value="Unassembled WGS sequence"/>
</dbReference>
<dbReference type="Gene3D" id="3.20.20.140">
    <property type="entry name" value="Metal-dependent hydrolases"/>
    <property type="match status" value="1"/>
</dbReference>
<feature type="domain" description="Amidohydrolase-related" evidence="2">
    <location>
        <begin position="55"/>
        <end position="394"/>
    </location>
</feature>
<reference evidence="3 4" key="1">
    <citation type="submission" date="2023-01" db="EMBL/GenBank/DDBJ databases">
        <title>Description of Helicobacter ibis sp. nov. isolated from faecal droppings of black-faced ibis (Theristicus melanopis).</title>
        <authorList>
            <person name="Lopez-Cantillo M."/>
            <person name="Vidal-Veuthey B."/>
            <person name="Mella A."/>
            <person name="De La Haba R."/>
            <person name="Collado L."/>
        </authorList>
    </citation>
    <scope>NUCLEOTIDE SEQUENCE [LARGE SCALE GENOMIC DNA]</scope>
    <source>
        <strain evidence="3 4">A82</strain>
    </source>
</reference>
<gene>
    <name evidence="3" type="ORF">PF021_00445</name>
</gene>
<dbReference type="GO" id="GO:0016787">
    <property type="term" value="F:hydrolase activity"/>
    <property type="evidence" value="ECO:0007669"/>
    <property type="project" value="UniProtKB-KW"/>
</dbReference>
<dbReference type="EMBL" id="JAQHXR010000001">
    <property type="protein sequence ID" value="MDA3968141.1"/>
    <property type="molecule type" value="Genomic_DNA"/>
</dbReference>
<name>A0ABT4VDL5_9HELI</name>
<dbReference type="Gene3D" id="2.30.40.10">
    <property type="entry name" value="Urease, subunit C, domain 1"/>
    <property type="match status" value="1"/>
</dbReference>
<protein>
    <submittedName>
        <fullName evidence="3">Metal-dependent hydrolase</fullName>
    </submittedName>
</protein>
<accession>A0ABT4VDL5</accession>
<evidence type="ECO:0000313" key="4">
    <source>
        <dbReference type="Proteomes" id="UP001210261"/>
    </source>
</evidence>
<dbReference type="NCBIfam" id="NF006269">
    <property type="entry name" value="PRK08418.1"/>
    <property type="match status" value="1"/>
</dbReference>
<evidence type="ECO:0000259" key="2">
    <source>
        <dbReference type="Pfam" id="PF01979"/>
    </source>
</evidence>
<dbReference type="SUPFAM" id="SSF51338">
    <property type="entry name" value="Composite domain of metallo-dependent hydrolases"/>
    <property type="match status" value="1"/>
</dbReference>
<dbReference type="Pfam" id="PF01979">
    <property type="entry name" value="Amidohydro_1"/>
    <property type="match status" value="1"/>
</dbReference>
<dbReference type="InterPro" id="IPR032466">
    <property type="entry name" value="Metal_Hydrolase"/>
</dbReference>
<dbReference type="SUPFAM" id="SSF51556">
    <property type="entry name" value="Metallo-dependent hydrolases"/>
    <property type="match status" value="1"/>
</dbReference>
<organism evidence="3 4">
    <name type="scientific">Helicobacter ibis</name>
    <dbReference type="NCBI Taxonomy" id="2962633"/>
    <lineage>
        <taxon>Bacteria</taxon>
        <taxon>Pseudomonadati</taxon>
        <taxon>Campylobacterota</taxon>
        <taxon>Epsilonproteobacteria</taxon>
        <taxon>Campylobacterales</taxon>
        <taxon>Helicobacteraceae</taxon>
        <taxon>Helicobacter</taxon>
    </lineage>
</organism>